<dbReference type="PROSITE" id="PS51379">
    <property type="entry name" value="4FE4S_FER_2"/>
    <property type="match status" value="1"/>
</dbReference>
<feature type="domain" description="4Fe-4S ferredoxin-type" evidence="2">
    <location>
        <begin position="38"/>
        <end position="70"/>
    </location>
</feature>
<dbReference type="EMBL" id="UOGI01000262">
    <property type="protein sequence ID" value="VAX34130.1"/>
    <property type="molecule type" value="Genomic_DNA"/>
</dbReference>
<gene>
    <name evidence="3" type="ORF">MNBD_NITROSPIRAE03-863</name>
</gene>
<dbReference type="InterPro" id="IPR017896">
    <property type="entry name" value="4Fe4S_Fe-S-bd"/>
</dbReference>
<protein>
    <submittedName>
        <fullName evidence="3">NADH-dependent reduced ferredoxin:NADP+ oxidoreductase subunit B</fullName>
    </submittedName>
</protein>
<feature type="non-terminal residue" evidence="3">
    <location>
        <position position="125"/>
    </location>
</feature>
<feature type="compositionally biased region" description="Basic residues" evidence="1">
    <location>
        <begin position="1"/>
        <end position="12"/>
    </location>
</feature>
<evidence type="ECO:0000256" key="1">
    <source>
        <dbReference type="SAM" id="MobiDB-lite"/>
    </source>
</evidence>
<feature type="compositionally biased region" description="Basic and acidic residues" evidence="1">
    <location>
        <begin position="16"/>
        <end position="26"/>
    </location>
</feature>
<dbReference type="InterPro" id="IPR009051">
    <property type="entry name" value="Helical_ferredxn"/>
</dbReference>
<dbReference type="GO" id="GO:0051536">
    <property type="term" value="F:iron-sulfur cluster binding"/>
    <property type="evidence" value="ECO:0007669"/>
    <property type="project" value="InterPro"/>
</dbReference>
<feature type="region of interest" description="Disordered" evidence="1">
    <location>
        <begin position="1"/>
        <end position="26"/>
    </location>
</feature>
<dbReference type="AlphaFoldDB" id="A0A3B1DGS6"/>
<sequence length="125" mass="14367">MDRKKKKPKIIPHKMPVREQDPMERRSNFNEVSLGYTEEMAIKEANRCLNCSRPQCIESCPVHVPVPQFIRAIKEGKFKEAIDKIKEVNLLPGVCGRVCPQEDQCEKSCTLGKKYEPVAIGRLER</sequence>
<dbReference type="PANTHER" id="PTHR42783">
    <property type="entry name" value="GLUTAMATE SYNTHASE [NADPH] SMALL CHAIN"/>
    <property type="match status" value="1"/>
</dbReference>
<reference evidence="3" key="1">
    <citation type="submission" date="2018-06" db="EMBL/GenBank/DDBJ databases">
        <authorList>
            <person name="Zhirakovskaya E."/>
        </authorList>
    </citation>
    <scope>NUCLEOTIDE SEQUENCE</scope>
</reference>
<dbReference type="InterPro" id="IPR028261">
    <property type="entry name" value="DPD_II"/>
</dbReference>
<name>A0A3B1DGS6_9ZZZZ</name>
<dbReference type="Pfam" id="PF14691">
    <property type="entry name" value="Fer4_20"/>
    <property type="match status" value="1"/>
</dbReference>
<dbReference type="Gene3D" id="1.10.1060.10">
    <property type="entry name" value="Alpha-helical ferredoxin"/>
    <property type="match status" value="1"/>
</dbReference>
<dbReference type="SUPFAM" id="SSF46548">
    <property type="entry name" value="alpha-helical ferredoxin"/>
    <property type="match status" value="1"/>
</dbReference>
<dbReference type="PANTHER" id="PTHR42783:SF3">
    <property type="entry name" value="GLUTAMATE SYNTHASE [NADPH] SMALL CHAIN-RELATED"/>
    <property type="match status" value="1"/>
</dbReference>
<evidence type="ECO:0000259" key="2">
    <source>
        <dbReference type="PROSITE" id="PS51379"/>
    </source>
</evidence>
<proteinExistence type="predicted"/>
<evidence type="ECO:0000313" key="3">
    <source>
        <dbReference type="EMBL" id="VAX34130.1"/>
    </source>
</evidence>
<accession>A0A3B1DGS6</accession>
<organism evidence="3">
    <name type="scientific">hydrothermal vent metagenome</name>
    <dbReference type="NCBI Taxonomy" id="652676"/>
    <lineage>
        <taxon>unclassified sequences</taxon>
        <taxon>metagenomes</taxon>
        <taxon>ecological metagenomes</taxon>
    </lineage>
</organism>